<dbReference type="AlphaFoldDB" id="A0A127PUF1"/>
<accession>A0A127PUF1</accession>
<evidence type="ECO:0000313" key="2">
    <source>
        <dbReference type="Proteomes" id="UP000071778"/>
    </source>
</evidence>
<keyword evidence="2" id="KW-1185">Reference proteome</keyword>
<sequence>MKTMYSKRLNQSGMSLIEVLISMLIFSFAILGLVGLQANAVKISFGAEDRTRAALMANEIIATMWTQKTLSPSTTTWQSRLSNPAVSGLPGSATGKVSAADANGVVTITITWQEPSSKTTDSYITQVAMP</sequence>
<name>A0A127PUF1_9BURK</name>
<evidence type="ECO:0000313" key="1">
    <source>
        <dbReference type="EMBL" id="AMP11304.1"/>
    </source>
</evidence>
<protein>
    <submittedName>
        <fullName evidence="1">Prepilin-type N-terminal cleavage/methylation domain protein</fullName>
    </submittedName>
</protein>
<dbReference type="Proteomes" id="UP000071778">
    <property type="component" value="Chromosome"/>
</dbReference>
<dbReference type="PATRIC" id="fig|279058.17.peg.3923"/>
<gene>
    <name evidence="1" type="ORF">CAter282_3621</name>
</gene>
<proteinExistence type="predicted"/>
<organism evidence="1 2">
    <name type="scientific">Collimonas arenae</name>
    <dbReference type="NCBI Taxonomy" id="279058"/>
    <lineage>
        <taxon>Bacteria</taxon>
        <taxon>Pseudomonadati</taxon>
        <taxon>Pseudomonadota</taxon>
        <taxon>Betaproteobacteria</taxon>
        <taxon>Burkholderiales</taxon>
        <taxon>Oxalobacteraceae</taxon>
        <taxon>Collimonas</taxon>
    </lineage>
</organism>
<dbReference type="InterPro" id="IPR012902">
    <property type="entry name" value="N_methyl_site"/>
</dbReference>
<dbReference type="NCBIfam" id="TIGR02532">
    <property type="entry name" value="IV_pilin_GFxxxE"/>
    <property type="match status" value="1"/>
</dbReference>
<dbReference type="PROSITE" id="PS00409">
    <property type="entry name" value="PROKAR_NTER_METHYL"/>
    <property type="match status" value="1"/>
</dbReference>
<dbReference type="Pfam" id="PF07963">
    <property type="entry name" value="N_methyl"/>
    <property type="match status" value="1"/>
</dbReference>
<reference evidence="1 2" key="1">
    <citation type="submission" date="2015-11" db="EMBL/GenBank/DDBJ databases">
        <title>Exploring the genomic traits of fungus-feeding bacterial genus Collimonas.</title>
        <authorList>
            <person name="Song C."/>
            <person name="Schmidt R."/>
            <person name="de Jager V."/>
            <person name="Krzyzanowska D."/>
            <person name="Jongedijk E."/>
            <person name="Cankar K."/>
            <person name="Beekwilder J."/>
            <person name="van Veen A."/>
            <person name="de Boer W."/>
            <person name="van Veen J.A."/>
            <person name="Garbeva P."/>
        </authorList>
    </citation>
    <scope>NUCLEOTIDE SEQUENCE [LARGE SCALE GENOMIC DNA]</scope>
    <source>
        <strain evidence="1 2">Ter282</strain>
    </source>
</reference>
<dbReference type="EMBL" id="CP013235">
    <property type="protein sequence ID" value="AMP11304.1"/>
    <property type="molecule type" value="Genomic_DNA"/>
</dbReference>